<dbReference type="Proteomes" id="UP000254937">
    <property type="component" value="Unassembled WGS sequence"/>
</dbReference>
<accession>A0A370PP29</accession>
<sequence length="119" mass="13136">MRMIPCCERVGTLRSVLDWTPLQFVSKSCPSSTDSSLHWDPRQLPQPLQICACAVPTPYRSAHHLLSHFGATLALEGLQMDEVILQPPIIGELCGLEMIPSAQTSNPFHLDSIGQNLED</sequence>
<gene>
    <name evidence="1" type="ORF">M752DRAFT_147887</name>
</gene>
<organism evidence="1 2">
    <name type="scientific">Aspergillus phoenicis ATCC 13157</name>
    <dbReference type="NCBI Taxonomy" id="1353007"/>
    <lineage>
        <taxon>Eukaryota</taxon>
        <taxon>Fungi</taxon>
        <taxon>Dikarya</taxon>
        <taxon>Ascomycota</taxon>
        <taxon>Pezizomycotina</taxon>
        <taxon>Eurotiomycetes</taxon>
        <taxon>Eurotiomycetidae</taxon>
        <taxon>Eurotiales</taxon>
        <taxon>Aspergillaceae</taxon>
        <taxon>Aspergillus</taxon>
    </lineage>
</organism>
<evidence type="ECO:0000313" key="2">
    <source>
        <dbReference type="Proteomes" id="UP000254937"/>
    </source>
</evidence>
<name>A0A370PP29_ASPPH</name>
<reference evidence="1 2" key="1">
    <citation type="submission" date="2018-07" db="EMBL/GenBank/DDBJ databases">
        <title>Section-level genome sequencing of Aspergillus section Nigri to investigate inter- and intra-species variation.</title>
        <authorList>
            <consortium name="DOE Joint Genome Institute"/>
            <person name="Vesth T.C."/>
            <person name="Nybo J.L."/>
            <person name="Theobald S."/>
            <person name="Frisvad J.C."/>
            <person name="Larsen T.O."/>
            <person name="Nielsen K.F."/>
            <person name="Hoof J.B."/>
            <person name="Brandl J."/>
            <person name="Salamov A."/>
            <person name="Riley R."/>
            <person name="Gladden J.M."/>
            <person name="Phatale P."/>
            <person name="Nielsen M.T."/>
            <person name="Lyhne E.K."/>
            <person name="Kogle M.E."/>
            <person name="Strasser K."/>
            <person name="McDonnell E."/>
            <person name="Barry K."/>
            <person name="Clum A."/>
            <person name="Chen C."/>
            <person name="Nolan M."/>
            <person name="Sandor L."/>
            <person name="Kuo A."/>
            <person name="Lipzen A."/>
            <person name="Hainaut M."/>
            <person name="Drula E."/>
            <person name="Tsang A."/>
            <person name="Magnuson J.K."/>
            <person name="Henrissat B."/>
            <person name="Wiebenga A."/>
            <person name="Simmons B.A."/>
            <person name="Makela M.R."/>
            <person name="De vries R.P."/>
            <person name="Grigoriev I.V."/>
            <person name="Mortensen U.H."/>
            <person name="Baker S.E."/>
            <person name="Andersen M.R."/>
        </authorList>
    </citation>
    <scope>NUCLEOTIDE SEQUENCE [LARGE SCALE GENOMIC DNA]</scope>
    <source>
        <strain evidence="1 2">ATCC 13157</strain>
    </source>
</reference>
<protein>
    <submittedName>
        <fullName evidence="1">Uncharacterized protein</fullName>
    </submittedName>
</protein>
<keyword evidence="2" id="KW-1185">Reference proteome</keyword>
<proteinExistence type="predicted"/>
<dbReference type="EMBL" id="KZ851850">
    <property type="protein sequence ID" value="RDK43948.1"/>
    <property type="molecule type" value="Genomic_DNA"/>
</dbReference>
<dbReference type="AlphaFoldDB" id="A0A370PP29"/>
<evidence type="ECO:0000313" key="1">
    <source>
        <dbReference type="EMBL" id="RDK43948.1"/>
    </source>
</evidence>